<evidence type="ECO:0000313" key="1">
    <source>
        <dbReference type="EMBL" id="CAF1484156.1"/>
    </source>
</evidence>
<dbReference type="Proteomes" id="UP000663828">
    <property type="component" value="Unassembled WGS sequence"/>
</dbReference>
<accession>A0A815RX95</accession>
<organism evidence="1 2">
    <name type="scientific">Adineta ricciae</name>
    <name type="common">Rotifer</name>
    <dbReference type="NCBI Taxonomy" id="249248"/>
    <lineage>
        <taxon>Eukaryota</taxon>
        <taxon>Metazoa</taxon>
        <taxon>Spiralia</taxon>
        <taxon>Gnathifera</taxon>
        <taxon>Rotifera</taxon>
        <taxon>Eurotatoria</taxon>
        <taxon>Bdelloidea</taxon>
        <taxon>Adinetida</taxon>
        <taxon>Adinetidae</taxon>
        <taxon>Adineta</taxon>
    </lineage>
</organism>
<keyword evidence="2" id="KW-1185">Reference proteome</keyword>
<gene>
    <name evidence="1" type="ORF">XAT740_LOCUS38704</name>
</gene>
<proteinExistence type="predicted"/>
<dbReference type="EMBL" id="CAJNOR010004208">
    <property type="protein sequence ID" value="CAF1484156.1"/>
    <property type="molecule type" value="Genomic_DNA"/>
</dbReference>
<name>A0A815RX95_ADIRI</name>
<reference evidence="1" key="1">
    <citation type="submission" date="2021-02" db="EMBL/GenBank/DDBJ databases">
        <authorList>
            <person name="Nowell W R."/>
        </authorList>
    </citation>
    <scope>NUCLEOTIDE SEQUENCE</scope>
</reference>
<protein>
    <submittedName>
        <fullName evidence="1">Uncharacterized protein</fullName>
    </submittedName>
</protein>
<evidence type="ECO:0000313" key="2">
    <source>
        <dbReference type="Proteomes" id="UP000663828"/>
    </source>
</evidence>
<sequence>MTTTLTCLSCKTDNVWNNNQYKQGLIYNCWSCSVRMQQIFCPHCSQSNTWLNPSVSIEGRIATCGSCAKTFQFICCPHCQNVNVWSAANYTAGLTYNCFSCSRPFQHISCTHCQAPNVYPIEGSIQGQRLECHSCHKTHQYVTCPHCNKEQIWKDCNYTPGAIVSCWSCKETYAHMRCPHCEKSNFWKSPKNTSLSYVCLYCKNDMCSAVRTSKSAVRTKSSSEKDEASAASSVDQIRRSLTDMNIGRARASRALSSRRGSSKPGRSGKLMNCSYFAECLEYVKALRWSSGFFDRKHNRCYCHTCYSTDLPNILQVADSNYVVPRGWAGFGLGVDPFRGDDLWSSWIVVYHGTTPLAAQSIITHRAFLLPGDSLLDGTKLAIRPGHIPGKVHIYTSPSIRYASLEVYSQVKTFTSPKTNKHYKAQLVLQCKQKPGTFNVQGETVGWGPKPICDIIPNNIIEHFSNRRSSVVPYRLLIHLEDA</sequence>
<comment type="caution">
    <text evidence="1">The sequence shown here is derived from an EMBL/GenBank/DDBJ whole genome shotgun (WGS) entry which is preliminary data.</text>
</comment>
<dbReference type="AlphaFoldDB" id="A0A815RX95"/>